<dbReference type="Gene3D" id="1.20.1560.10">
    <property type="entry name" value="ABC transporter type 1, transmembrane domain"/>
    <property type="match status" value="2"/>
</dbReference>
<dbReference type="PROSITE" id="PS50929">
    <property type="entry name" value="ABC_TM1F"/>
    <property type="match status" value="1"/>
</dbReference>
<dbReference type="Proteomes" id="UP001519460">
    <property type="component" value="Unassembled WGS sequence"/>
</dbReference>
<keyword evidence="11" id="KW-0325">Glycoprotein</keyword>
<evidence type="ECO:0000256" key="8">
    <source>
        <dbReference type="ARBA" id="ARBA00022967"/>
    </source>
</evidence>
<keyword evidence="6" id="KW-0547">Nucleotide-binding</keyword>
<organism evidence="15 16">
    <name type="scientific">Batillaria attramentaria</name>
    <dbReference type="NCBI Taxonomy" id="370345"/>
    <lineage>
        <taxon>Eukaryota</taxon>
        <taxon>Metazoa</taxon>
        <taxon>Spiralia</taxon>
        <taxon>Lophotrochozoa</taxon>
        <taxon>Mollusca</taxon>
        <taxon>Gastropoda</taxon>
        <taxon>Caenogastropoda</taxon>
        <taxon>Sorbeoconcha</taxon>
        <taxon>Cerithioidea</taxon>
        <taxon>Batillariidae</taxon>
        <taxon>Batillaria</taxon>
    </lineage>
</organism>
<dbReference type="FunFam" id="3.40.50.300:FF:000479">
    <property type="entry name" value="Multidrug resistance protein 1A"/>
    <property type="match status" value="1"/>
</dbReference>
<keyword evidence="4 12" id="KW-0812">Transmembrane</keyword>
<dbReference type="Gene3D" id="3.40.50.300">
    <property type="entry name" value="P-loop containing nucleotide triphosphate hydrolases"/>
    <property type="match status" value="1"/>
</dbReference>
<dbReference type="InterPro" id="IPR036640">
    <property type="entry name" value="ABC1_TM_sf"/>
</dbReference>
<evidence type="ECO:0000259" key="14">
    <source>
        <dbReference type="PROSITE" id="PS50929"/>
    </source>
</evidence>
<feature type="domain" description="ABC transporter" evidence="13">
    <location>
        <begin position="317"/>
        <end position="554"/>
    </location>
</feature>
<evidence type="ECO:0000256" key="2">
    <source>
        <dbReference type="ARBA" id="ARBA00007577"/>
    </source>
</evidence>
<name>A0ABD0IZQ7_9CAEN</name>
<dbReference type="GO" id="GO:0005524">
    <property type="term" value="F:ATP binding"/>
    <property type="evidence" value="ECO:0007669"/>
    <property type="project" value="UniProtKB-KW"/>
</dbReference>
<feature type="transmembrane region" description="Helical" evidence="12">
    <location>
        <begin position="86"/>
        <end position="105"/>
    </location>
</feature>
<evidence type="ECO:0000256" key="11">
    <source>
        <dbReference type="ARBA" id="ARBA00023180"/>
    </source>
</evidence>
<dbReference type="InterPro" id="IPR011527">
    <property type="entry name" value="ABC1_TM_dom"/>
</dbReference>
<evidence type="ECO:0000259" key="13">
    <source>
        <dbReference type="PROSITE" id="PS50893"/>
    </source>
</evidence>
<sequence>NYCFGQSGERLTKRLRLLAFQNLLRQDVAYFDDPHHATGALTARLASDAPIVKTATGIRIAMAIQSVTGMVAGVVIAFVYGWKLALVVMGTMPFMGVASAIQMRVMMGNQKADSKHLEVAGKTSSETIDNIATVQSLTREPYFYDKYCQQLLKPFREVQVCRRTSRWPCVERSTGKYRYVDVRHAGRVLREVQVCRRTSRWPCVERSTGKYRKNINNAQVYALAFAFAGSIIFFIYAGCFRFGAYLVSEGEMNAEEVFRVFMAMTLAGQVVGQISSFLPDYSKGRLAAAYIFRMMSVEPAIDNFSTTGLHKDAKGNIELQNVHFHYPTRVEISVLRGINLEVKAGQTAALVGISGCGKSTIIALLQRYYDPTKGKLMIDGTDIRDFSIQTLRSMMSVVSQEPVLFDCSIHDNIVYGLEENVPMTDVISAAKTANIHDFIVSLPGGYETQVGEKGTQLSGGQKQRVAIARALVRNPTILLLDEATSALDSESEKVVQKALDNAREGRTCIVIAHRLSTIQNADIIFVMENGQVLEQGTHQELLAKHGAYAGFVRNQKLQ</sequence>
<dbReference type="SMART" id="SM00382">
    <property type="entry name" value="AAA"/>
    <property type="match status" value="1"/>
</dbReference>
<evidence type="ECO:0000256" key="7">
    <source>
        <dbReference type="ARBA" id="ARBA00022840"/>
    </source>
</evidence>
<reference evidence="15 16" key="1">
    <citation type="journal article" date="2023" name="Sci. Data">
        <title>Genome assembly of the Korean intertidal mud-creeper Batillaria attramentaria.</title>
        <authorList>
            <person name="Patra A.K."/>
            <person name="Ho P.T."/>
            <person name="Jun S."/>
            <person name="Lee S.J."/>
            <person name="Kim Y."/>
            <person name="Won Y.J."/>
        </authorList>
    </citation>
    <scope>NUCLEOTIDE SEQUENCE [LARGE SCALE GENOMIC DNA]</scope>
    <source>
        <strain evidence="15">Wonlab-2016</strain>
    </source>
</reference>
<evidence type="ECO:0000256" key="9">
    <source>
        <dbReference type="ARBA" id="ARBA00022989"/>
    </source>
</evidence>
<evidence type="ECO:0000313" key="15">
    <source>
        <dbReference type="EMBL" id="KAK7441979.1"/>
    </source>
</evidence>
<keyword evidence="7" id="KW-0067">ATP-binding</keyword>
<evidence type="ECO:0000256" key="5">
    <source>
        <dbReference type="ARBA" id="ARBA00022737"/>
    </source>
</evidence>
<evidence type="ECO:0000256" key="6">
    <source>
        <dbReference type="ARBA" id="ARBA00022741"/>
    </source>
</evidence>
<dbReference type="PROSITE" id="PS50893">
    <property type="entry name" value="ABC_TRANSPORTER_2"/>
    <property type="match status" value="1"/>
</dbReference>
<accession>A0ABD0IZQ7</accession>
<dbReference type="EMBL" id="JACVVK020000838">
    <property type="protein sequence ID" value="KAK7441979.1"/>
    <property type="molecule type" value="Genomic_DNA"/>
</dbReference>
<evidence type="ECO:0000256" key="3">
    <source>
        <dbReference type="ARBA" id="ARBA00022448"/>
    </source>
</evidence>
<feature type="non-terminal residue" evidence="15">
    <location>
        <position position="1"/>
    </location>
</feature>
<dbReference type="AlphaFoldDB" id="A0ABD0IZQ7"/>
<dbReference type="PANTHER" id="PTHR24221">
    <property type="entry name" value="ATP-BINDING CASSETTE SUB-FAMILY B"/>
    <property type="match status" value="1"/>
</dbReference>
<dbReference type="InterPro" id="IPR017871">
    <property type="entry name" value="ABC_transporter-like_CS"/>
</dbReference>
<dbReference type="CDD" id="cd18578">
    <property type="entry name" value="ABC_6TM_Pgp_ABCB1_D2_like"/>
    <property type="match status" value="1"/>
</dbReference>
<evidence type="ECO:0000256" key="1">
    <source>
        <dbReference type="ARBA" id="ARBA00004141"/>
    </source>
</evidence>
<proteinExistence type="inferred from homology"/>
<comment type="caution">
    <text evidence="15">The sequence shown here is derived from an EMBL/GenBank/DDBJ whole genome shotgun (WGS) entry which is preliminary data.</text>
</comment>
<dbReference type="Pfam" id="PF00664">
    <property type="entry name" value="ABC_membrane"/>
    <property type="match status" value="2"/>
</dbReference>
<dbReference type="InterPro" id="IPR027417">
    <property type="entry name" value="P-loop_NTPase"/>
</dbReference>
<evidence type="ECO:0000256" key="12">
    <source>
        <dbReference type="SAM" id="Phobius"/>
    </source>
</evidence>
<dbReference type="Pfam" id="PF00005">
    <property type="entry name" value="ABC_tran"/>
    <property type="match status" value="1"/>
</dbReference>
<evidence type="ECO:0000256" key="10">
    <source>
        <dbReference type="ARBA" id="ARBA00023136"/>
    </source>
</evidence>
<dbReference type="SUPFAM" id="SSF52540">
    <property type="entry name" value="P-loop containing nucleoside triphosphate hydrolases"/>
    <property type="match status" value="1"/>
</dbReference>
<evidence type="ECO:0000256" key="4">
    <source>
        <dbReference type="ARBA" id="ARBA00022692"/>
    </source>
</evidence>
<dbReference type="InterPro" id="IPR003439">
    <property type="entry name" value="ABC_transporter-like_ATP-bd"/>
</dbReference>
<keyword evidence="16" id="KW-1185">Reference proteome</keyword>
<dbReference type="InterPro" id="IPR039421">
    <property type="entry name" value="Type_1_exporter"/>
</dbReference>
<keyword evidence="3" id="KW-0813">Transport</keyword>
<dbReference type="PROSITE" id="PS00211">
    <property type="entry name" value="ABC_TRANSPORTER_1"/>
    <property type="match status" value="1"/>
</dbReference>
<protein>
    <recommendedName>
        <fullName evidence="17">p-glycoprotein</fullName>
    </recommendedName>
</protein>
<dbReference type="SUPFAM" id="SSF90123">
    <property type="entry name" value="ABC transporter transmembrane region"/>
    <property type="match status" value="2"/>
</dbReference>
<comment type="subcellular location">
    <subcellularLocation>
        <location evidence="1">Membrane</location>
        <topology evidence="1">Multi-pass membrane protein</topology>
    </subcellularLocation>
</comment>
<keyword evidence="5" id="KW-0677">Repeat</keyword>
<dbReference type="CDD" id="cd03249">
    <property type="entry name" value="ABC_MTABC3_MDL1_MDL2"/>
    <property type="match status" value="1"/>
</dbReference>
<comment type="similarity">
    <text evidence="2">Belongs to the ABC transporter superfamily. ABCB family. Multidrug resistance exporter (TC 3.A.1.201) subfamily.</text>
</comment>
<dbReference type="GO" id="GO:0016020">
    <property type="term" value="C:membrane"/>
    <property type="evidence" value="ECO:0007669"/>
    <property type="project" value="UniProtKB-SubCell"/>
</dbReference>
<feature type="domain" description="ABC transmembrane type-1" evidence="14">
    <location>
        <begin position="2"/>
        <end position="283"/>
    </location>
</feature>
<keyword evidence="8" id="KW-1278">Translocase</keyword>
<keyword evidence="10 12" id="KW-0472">Membrane</keyword>
<dbReference type="InterPro" id="IPR003593">
    <property type="entry name" value="AAA+_ATPase"/>
</dbReference>
<dbReference type="PANTHER" id="PTHR24221:SF636">
    <property type="entry name" value="BILE SALT EXPORT PUMP"/>
    <property type="match status" value="1"/>
</dbReference>
<evidence type="ECO:0008006" key="17">
    <source>
        <dbReference type="Google" id="ProtNLM"/>
    </source>
</evidence>
<feature type="transmembrane region" description="Helical" evidence="12">
    <location>
        <begin position="60"/>
        <end position="80"/>
    </location>
</feature>
<feature type="transmembrane region" description="Helical" evidence="12">
    <location>
        <begin position="220"/>
        <end position="245"/>
    </location>
</feature>
<evidence type="ECO:0000313" key="16">
    <source>
        <dbReference type="Proteomes" id="UP001519460"/>
    </source>
</evidence>
<keyword evidence="9 12" id="KW-1133">Transmembrane helix</keyword>
<gene>
    <name evidence="15" type="ORF">BaRGS_00040540</name>
</gene>